<accession>A0A073CJ48</accession>
<dbReference type="AlphaFoldDB" id="A0A073CJ48"/>
<sequence>MRWDTVTKRTSKLSHTSVMTVLESPGKSSIQYSERTLKRAERAIRCSPFQLLLFTTIRFNSVSLTGIAGESGVNSTYTRIALTELAAENTLLWLIQVGVLRREVDGQGITDSFRLTPLGRQLIDQWESENQGIPQPSLCDRSINTLNRWLRFAF</sequence>
<dbReference type="InterPro" id="IPR054651">
    <property type="entry name" value="Npun_F0494-like"/>
</dbReference>
<reference evidence="1 2" key="1">
    <citation type="journal article" date="2014" name="Appl. Environ. Microbiol.">
        <title>Elucidation of insertion elements encoded on plasmids and in vitro construction of shuttle vectors from the toxic cyanobacterium Planktothrix.</title>
        <authorList>
            <person name="Christiansen G."/>
            <person name="Goesmann A."/>
            <person name="Kurmayer R."/>
        </authorList>
    </citation>
    <scope>NUCLEOTIDE SEQUENCE [LARGE SCALE GENOMIC DNA]</scope>
    <source>
        <strain evidence="1 2">NIVA-CYA 126/8</strain>
    </source>
</reference>
<evidence type="ECO:0000313" key="2">
    <source>
        <dbReference type="Proteomes" id="UP000027395"/>
    </source>
</evidence>
<gene>
    <name evidence="1" type="ORF">A19Y_3097</name>
</gene>
<keyword evidence="2" id="KW-1185">Reference proteome</keyword>
<name>A0A073CJ48_PLAA1</name>
<dbReference type="EMBL" id="CM002803">
    <property type="protein sequence ID" value="KEI67927.1"/>
    <property type="molecule type" value="Genomic_DNA"/>
</dbReference>
<protein>
    <submittedName>
        <fullName evidence="1">Uncharacterized protein</fullName>
    </submittedName>
</protein>
<dbReference type="Proteomes" id="UP000027395">
    <property type="component" value="Chromosome"/>
</dbReference>
<proteinExistence type="predicted"/>
<dbReference type="HOGENOM" id="CLU_134859_0_0_3"/>
<dbReference type="NCBIfam" id="NF045586">
    <property type="entry name" value="Npun_F0494_fam"/>
    <property type="match status" value="1"/>
</dbReference>
<dbReference type="PATRIC" id="fig|388467.6.peg.3042"/>
<evidence type="ECO:0000313" key="1">
    <source>
        <dbReference type="EMBL" id="KEI67927.1"/>
    </source>
</evidence>
<dbReference type="STRING" id="388467.A19Y_3097"/>
<organism evidence="1 2">
    <name type="scientific">Planktothrix agardhii (strain NIVA-CYA 126/8)</name>
    <dbReference type="NCBI Taxonomy" id="388467"/>
    <lineage>
        <taxon>Bacteria</taxon>
        <taxon>Bacillati</taxon>
        <taxon>Cyanobacteriota</taxon>
        <taxon>Cyanophyceae</taxon>
        <taxon>Oscillatoriophycideae</taxon>
        <taxon>Oscillatoriales</taxon>
        <taxon>Microcoleaceae</taxon>
        <taxon>Planktothrix</taxon>
    </lineage>
</organism>
<dbReference type="eggNOG" id="ENOG5032U5E">
    <property type="taxonomic scope" value="Bacteria"/>
</dbReference>